<feature type="binding site" evidence="10">
    <location>
        <position position="32"/>
    </location>
    <ligand>
        <name>substrate</name>
    </ligand>
</feature>
<dbReference type="Proteomes" id="UP000310458">
    <property type="component" value="Unassembled WGS sequence"/>
</dbReference>
<feature type="binding site" evidence="10">
    <location>
        <position position="176"/>
    </location>
    <ligand>
        <name>substrate</name>
    </ligand>
</feature>
<dbReference type="InterPro" id="IPR001360">
    <property type="entry name" value="Glyco_hydro_1"/>
</dbReference>
<dbReference type="PANTHER" id="PTHR10353">
    <property type="entry name" value="GLYCOSYL HYDROLASE"/>
    <property type="match status" value="1"/>
</dbReference>
<evidence type="ECO:0000256" key="2">
    <source>
        <dbReference type="ARBA" id="ARBA00010838"/>
    </source>
</evidence>
<reference evidence="14 15" key="1">
    <citation type="submission" date="2019-05" db="EMBL/GenBank/DDBJ databases">
        <title>Nesterenkonia sp. GY074 isolated from the Southern Atlantic Ocean.</title>
        <authorList>
            <person name="Zhang G."/>
        </authorList>
    </citation>
    <scope>NUCLEOTIDE SEQUENCE [LARGE SCALE GENOMIC DNA]</scope>
    <source>
        <strain evidence="14 15">GY074</strain>
    </source>
</reference>
<dbReference type="GO" id="GO:0030245">
    <property type="term" value="P:cellulose catabolic process"/>
    <property type="evidence" value="ECO:0007669"/>
    <property type="project" value="UniProtKB-KW"/>
</dbReference>
<feature type="binding site" evidence="10">
    <location>
        <position position="308"/>
    </location>
    <ligand>
        <name>substrate</name>
    </ligand>
</feature>
<evidence type="ECO:0000256" key="7">
    <source>
        <dbReference type="ARBA" id="ARBA00023295"/>
    </source>
</evidence>
<dbReference type="Gene3D" id="3.20.20.80">
    <property type="entry name" value="Glycosidases"/>
    <property type="match status" value="1"/>
</dbReference>
<keyword evidence="6" id="KW-0119">Carbohydrate metabolism</keyword>
<evidence type="ECO:0000256" key="5">
    <source>
        <dbReference type="ARBA" id="ARBA00023001"/>
    </source>
</evidence>
<evidence type="ECO:0000256" key="4">
    <source>
        <dbReference type="ARBA" id="ARBA00022801"/>
    </source>
</evidence>
<feature type="compositionally biased region" description="Low complexity" evidence="13">
    <location>
        <begin position="319"/>
        <end position="329"/>
    </location>
</feature>
<evidence type="ECO:0000256" key="11">
    <source>
        <dbReference type="PROSITE-ProRule" id="PRU10055"/>
    </source>
</evidence>
<accession>A0A5R9BK05</accession>
<dbReference type="GO" id="GO:0005829">
    <property type="term" value="C:cytosol"/>
    <property type="evidence" value="ECO:0007669"/>
    <property type="project" value="TreeGrafter"/>
</dbReference>
<dbReference type="SUPFAM" id="SSF51445">
    <property type="entry name" value="(Trans)glycosidases"/>
    <property type="match status" value="1"/>
</dbReference>
<sequence>MTIVTPSEAVSTGTSVTFPSSFLWGSATAAYQVEGGFDSAGRTPSIWDTFSKTPGKVHAGDTGDVACDHYHRFREDVALMKRLNLKVYRFSVSWSRVMPDGVNVNPEGLRFYTELVDELLAAGIIPWLTQYHWDLPQVLEDAGGWANRETAYAFENYAVVLHEALGGKVRQWTTLNEPWCSAFLGYANGHHAPGRTEPSAALAAAHHLLLGHGLAVRSLRERDPELELGLTLNFTDYRPADPSSPGDVDAARRLDGSFNRFFADPIFRGAYPQDVLEDQAGLWPEDLVRDGDLEAISTPINVLGVNFYTGELLTGADPAEASDAAATARAEGEPNPNVGSEHVSSVRRGLPQTAMGWEVYPQALRDLLLRLHTDYTSEAQVALYVTENGAAYDDVVEPDGSIRDTERQDYIRQHLHAVHEAMDSGADVRGYFVWSLLDNFEWAFGYAKRFGIVRVDYQTLERTPKASAHWYAHIARTGVVD</sequence>
<comment type="caution">
    <text evidence="14">The sequence shown here is derived from an EMBL/GenBank/DDBJ whole genome shotgun (WGS) entry which is preliminary data.</text>
</comment>
<comment type="catalytic activity">
    <reaction evidence="1 12">
        <text>Hydrolysis of terminal, non-reducing beta-D-glucosyl residues with release of beta-D-glucose.</text>
        <dbReference type="EC" id="3.2.1.21"/>
    </reaction>
</comment>
<dbReference type="NCBIfam" id="TIGR03356">
    <property type="entry name" value="BGL"/>
    <property type="match status" value="1"/>
</dbReference>
<keyword evidence="5" id="KW-0136">Cellulose degradation</keyword>
<protein>
    <recommendedName>
        <fullName evidence="3 12">Beta-glucosidase</fullName>
        <ecNumber evidence="3 12">3.2.1.21</ecNumber>
    </recommendedName>
</protein>
<dbReference type="OrthoDB" id="9765195at2"/>
<proteinExistence type="inferred from homology"/>
<feature type="binding site" evidence="10">
    <location>
        <position position="434"/>
    </location>
    <ligand>
        <name>substrate</name>
    </ligand>
</feature>
<dbReference type="InterPro" id="IPR018120">
    <property type="entry name" value="Glyco_hydro_1_AS"/>
</dbReference>
<dbReference type="GO" id="GO:0008422">
    <property type="term" value="F:beta-glucosidase activity"/>
    <property type="evidence" value="ECO:0007669"/>
    <property type="project" value="UniProtKB-EC"/>
</dbReference>
<dbReference type="PANTHER" id="PTHR10353:SF36">
    <property type="entry name" value="LP05116P"/>
    <property type="match status" value="1"/>
</dbReference>
<evidence type="ECO:0000256" key="1">
    <source>
        <dbReference type="ARBA" id="ARBA00000448"/>
    </source>
</evidence>
<dbReference type="FunFam" id="3.20.20.80:FF:000004">
    <property type="entry name" value="Beta-glucosidase 6-phospho-beta-glucosidase"/>
    <property type="match status" value="1"/>
</dbReference>
<keyword evidence="8" id="KW-0624">Polysaccharide degradation</keyword>
<keyword evidence="7 12" id="KW-0326">Glycosidase</keyword>
<dbReference type="InterPro" id="IPR033132">
    <property type="entry name" value="GH_1_N_CS"/>
</dbReference>
<dbReference type="PROSITE" id="PS00572">
    <property type="entry name" value="GLYCOSYL_HYDROL_F1_1"/>
    <property type="match status" value="1"/>
</dbReference>
<organism evidence="14 15">
    <name type="scientific">Nesterenkonia salmonea</name>
    <dbReference type="NCBI Taxonomy" id="1804987"/>
    <lineage>
        <taxon>Bacteria</taxon>
        <taxon>Bacillati</taxon>
        <taxon>Actinomycetota</taxon>
        <taxon>Actinomycetes</taxon>
        <taxon>Micrococcales</taxon>
        <taxon>Micrococcaceae</taxon>
        <taxon>Nesterenkonia</taxon>
    </lineage>
</organism>
<evidence type="ECO:0000256" key="12">
    <source>
        <dbReference type="RuleBase" id="RU361175"/>
    </source>
</evidence>
<dbReference type="InterPro" id="IPR017853">
    <property type="entry name" value="GH"/>
</dbReference>
<feature type="active site" description="Proton donor" evidence="9">
    <location>
        <position position="177"/>
    </location>
</feature>
<evidence type="ECO:0000256" key="9">
    <source>
        <dbReference type="PIRSR" id="PIRSR617736-1"/>
    </source>
</evidence>
<dbReference type="PRINTS" id="PR00131">
    <property type="entry name" value="GLHYDRLASE1"/>
</dbReference>
<feature type="binding site" evidence="10">
    <location>
        <begin position="441"/>
        <end position="442"/>
    </location>
    <ligand>
        <name>substrate</name>
    </ligand>
</feature>
<evidence type="ECO:0000256" key="6">
    <source>
        <dbReference type="ARBA" id="ARBA00023277"/>
    </source>
</evidence>
<keyword evidence="4 12" id="KW-0378">Hydrolase</keyword>
<evidence type="ECO:0000256" key="13">
    <source>
        <dbReference type="SAM" id="MobiDB-lite"/>
    </source>
</evidence>
<dbReference type="Pfam" id="PF00232">
    <property type="entry name" value="Glyco_hydro_1"/>
    <property type="match status" value="1"/>
</dbReference>
<evidence type="ECO:0000256" key="3">
    <source>
        <dbReference type="ARBA" id="ARBA00012744"/>
    </source>
</evidence>
<comment type="similarity">
    <text evidence="2 12">Belongs to the glycosyl hydrolase 1 family.</text>
</comment>
<evidence type="ECO:0000256" key="10">
    <source>
        <dbReference type="PIRSR" id="PIRSR617736-2"/>
    </source>
</evidence>
<evidence type="ECO:0000313" key="15">
    <source>
        <dbReference type="Proteomes" id="UP000310458"/>
    </source>
</evidence>
<dbReference type="PROSITE" id="PS00653">
    <property type="entry name" value="GLYCOSYL_HYDROL_F1_2"/>
    <property type="match status" value="1"/>
</dbReference>
<dbReference type="RefSeq" id="WP_138251642.1">
    <property type="nucleotide sequence ID" value="NZ_VAVZ01000002.1"/>
</dbReference>
<feature type="region of interest" description="Disordered" evidence="13">
    <location>
        <begin position="319"/>
        <end position="345"/>
    </location>
</feature>
<feature type="active site" description="Nucleophile" evidence="9 11">
    <location>
        <position position="387"/>
    </location>
</feature>
<gene>
    <name evidence="14" type="ORF">FEF26_00825</name>
</gene>
<dbReference type="InterPro" id="IPR017736">
    <property type="entry name" value="Glyco_hydro_1_beta-glucosidase"/>
</dbReference>
<evidence type="ECO:0000256" key="8">
    <source>
        <dbReference type="ARBA" id="ARBA00023326"/>
    </source>
</evidence>
<dbReference type="AlphaFoldDB" id="A0A5R9BK05"/>
<dbReference type="EMBL" id="VAVZ01000002">
    <property type="protein sequence ID" value="TLQ01017.1"/>
    <property type="molecule type" value="Genomic_DNA"/>
</dbReference>
<evidence type="ECO:0000313" key="14">
    <source>
        <dbReference type="EMBL" id="TLQ01017.1"/>
    </source>
</evidence>
<feature type="binding site" evidence="10">
    <location>
        <position position="132"/>
    </location>
    <ligand>
        <name>substrate</name>
    </ligand>
</feature>
<keyword evidence="15" id="KW-1185">Reference proteome</keyword>
<name>A0A5R9BK05_9MICC</name>
<dbReference type="EC" id="3.2.1.21" evidence="3 12"/>